<dbReference type="EMBL" id="GGEC01052470">
    <property type="protein sequence ID" value="MBX32954.1"/>
    <property type="molecule type" value="Transcribed_RNA"/>
</dbReference>
<organism evidence="2">
    <name type="scientific">Rhizophora mucronata</name>
    <name type="common">Asiatic mangrove</name>
    <dbReference type="NCBI Taxonomy" id="61149"/>
    <lineage>
        <taxon>Eukaryota</taxon>
        <taxon>Viridiplantae</taxon>
        <taxon>Streptophyta</taxon>
        <taxon>Embryophyta</taxon>
        <taxon>Tracheophyta</taxon>
        <taxon>Spermatophyta</taxon>
        <taxon>Magnoliopsida</taxon>
        <taxon>eudicotyledons</taxon>
        <taxon>Gunneridae</taxon>
        <taxon>Pentapetalae</taxon>
        <taxon>rosids</taxon>
        <taxon>fabids</taxon>
        <taxon>Malpighiales</taxon>
        <taxon>Rhizophoraceae</taxon>
        <taxon>Rhizophora</taxon>
    </lineage>
</organism>
<evidence type="ECO:0000313" key="2">
    <source>
        <dbReference type="EMBL" id="MBX32954.1"/>
    </source>
</evidence>
<accession>A0A2P2MRU2</accession>
<protein>
    <submittedName>
        <fullName evidence="2">Uncharacterized protein</fullName>
    </submittedName>
</protein>
<evidence type="ECO:0000256" key="1">
    <source>
        <dbReference type="SAM" id="MobiDB-lite"/>
    </source>
</evidence>
<proteinExistence type="predicted"/>
<feature type="region of interest" description="Disordered" evidence="1">
    <location>
        <begin position="16"/>
        <end position="47"/>
    </location>
</feature>
<feature type="compositionally biased region" description="Polar residues" evidence="1">
    <location>
        <begin position="17"/>
        <end position="27"/>
    </location>
</feature>
<sequence>MGGSKGCHTFKLHYPDKSNTCSPQPTHQPGKCERREQGRGSFTRRRV</sequence>
<reference evidence="2" key="1">
    <citation type="submission" date="2018-02" db="EMBL/GenBank/DDBJ databases">
        <title>Rhizophora mucronata_Transcriptome.</title>
        <authorList>
            <person name="Meera S.P."/>
            <person name="Sreeshan A."/>
            <person name="Augustine A."/>
        </authorList>
    </citation>
    <scope>NUCLEOTIDE SEQUENCE</scope>
    <source>
        <tissue evidence="2">Leaf</tissue>
    </source>
</reference>
<name>A0A2P2MRU2_RHIMU</name>
<dbReference type="AlphaFoldDB" id="A0A2P2MRU2"/>